<dbReference type="PANTHER" id="PTHR19446">
    <property type="entry name" value="REVERSE TRANSCRIPTASES"/>
    <property type="match status" value="1"/>
</dbReference>
<keyword evidence="3" id="KW-1185">Reference proteome</keyword>
<dbReference type="AlphaFoldDB" id="A0AAV0V2G5"/>
<dbReference type="Proteomes" id="UP001162031">
    <property type="component" value="Unassembled WGS sequence"/>
</dbReference>
<organism evidence="2 3">
    <name type="scientific">Hyaloperonospora brassicae</name>
    <name type="common">Brassica downy mildew</name>
    <name type="synonym">Peronospora brassicae</name>
    <dbReference type="NCBI Taxonomy" id="162125"/>
    <lineage>
        <taxon>Eukaryota</taxon>
        <taxon>Sar</taxon>
        <taxon>Stramenopiles</taxon>
        <taxon>Oomycota</taxon>
        <taxon>Peronosporomycetes</taxon>
        <taxon>Peronosporales</taxon>
        <taxon>Peronosporaceae</taxon>
        <taxon>Hyaloperonospora</taxon>
    </lineage>
</organism>
<dbReference type="CDD" id="cd01650">
    <property type="entry name" value="RT_nLTR_like"/>
    <property type="match status" value="1"/>
</dbReference>
<dbReference type="Pfam" id="PF00078">
    <property type="entry name" value="RVT_1"/>
    <property type="match status" value="1"/>
</dbReference>
<evidence type="ECO:0000259" key="1">
    <source>
        <dbReference type="Pfam" id="PF00078"/>
    </source>
</evidence>
<evidence type="ECO:0000313" key="3">
    <source>
        <dbReference type="Proteomes" id="UP001162031"/>
    </source>
</evidence>
<reference evidence="2" key="1">
    <citation type="submission" date="2022-12" db="EMBL/GenBank/DDBJ databases">
        <authorList>
            <person name="Webb A."/>
        </authorList>
    </citation>
    <scope>NUCLEOTIDE SEQUENCE</scope>
    <source>
        <strain evidence="2">Hp1</strain>
    </source>
</reference>
<evidence type="ECO:0000313" key="2">
    <source>
        <dbReference type="EMBL" id="CAI5742887.1"/>
    </source>
</evidence>
<feature type="domain" description="Reverse transcriptase" evidence="1">
    <location>
        <begin position="89"/>
        <end position="344"/>
    </location>
</feature>
<comment type="caution">
    <text evidence="2">The sequence shown here is derived from an EMBL/GenBank/DDBJ whole genome shotgun (WGS) entry which is preliminary data.</text>
</comment>
<protein>
    <recommendedName>
        <fullName evidence="1">Reverse transcriptase domain-containing protein</fullName>
    </recommendedName>
</protein>
<gene>
    <name evidence="2" type="ORF">HBR001_LOCUS9207</name>
</gene>
<accession>A0AAV0V2G5</accession>
<sequence length="387" mass="43440">MAQLPATSRLTDLLTTAPTAGDIEDQLQHARAAFSPGLDGVGYYVYKFFGPQLITILTTMFKRCWLEKKVPQSWKVSIVRLLYKMGPRNDPANWRPICLQQAIYKLYTGVLARRLVWWMDANDQHAPGQKGFRAVNGCGEHNFLASMLIDNSRRKRRPLFQVWYDLKNAFGSVPFSLIWESLQQTGVPKAYVDMCKGLYDQAAFLVGNAPDGTTAPIRQQVGVFQWCPLSLQLFNVALGRLLIALRRLPTTGVQMSSDDRPGASAYAYNLKIFSGTEDGIKQQHALVFGFLRWTDMAANPQKSSTMSFQHDSRSVLRVMDAGLKLDATPIPSLQLDESYNYLGIGDGFDHVRRRVELAPTLTQLKHDATELLQSGLVPWQVVKAVKV</sequence>
<proteinExistence type="predicted"/>
<dbReference type="EMBL" id="CANTFL010001480">
    <property type="protein sequence ID" value="CAI5742887.1"/>
    <property type="molecule type" value="Genomic_DNA"/>
</dbReference>
<name>A0AAV0V2G5_HYABA</name>
<dbReference type="InterPro" id="IPR000477">
    <property type="entry name" value="RT_dom"/>
</dbReference>